<comment type="caution">
    <text evidence="1">The sequence shown here is derived from an EMBL/GenBank/DDBJ whole genome shotgun (WGS) entry which is preliminary data.</text>
</comment>
<dbReference type="EMBL" id="DVFZ01000003">
    <property type="protein sequence ID" value="HIQ81476.1"/>
    <property type="molecule type" value="Genomic_DNA"/>
</dbReference>
<dbReference type="AlphaFoldDB" id="A0A9D0ZJN3"/>
<protein>
    <submittedName>
        <fullName evidence="1">Uncharacterized protein</fullName>
    </submittedName>
</protein>
<organism evidence="1 2">
    <name type="scientific">Candidatus Pullichristensenella stercorigallinarum</name>
    <dbReference type="NCBI Taxonomy" id="2840909"/>
    <lineage>
        <taxon>Bacteria</taxon>
        <taxon>Bacillati</taxon>
        <taxon>Bacillota</taxon>
        <taxon>Clostridia</taxon>
        <taxon>Candidatus Pullichristensenella</taxon>
    </lineage>
</organism>
<feature type="non-terminal residue" evidence="1">
    <location>
        <position position="1"/>
    </location>
</feature>
<evidence type="ECO:0000313" key="2">
    <source>
        <dbReference type="Proteomes" id="UP000824260"/>
    </source>
</evidence>
<reference evidence="1" key="1">
    <citation type="submission" date="2020-10" db="EMBL/GenBank/DDBJ databases">
        <authorList>
            <person name="Gilroy R."/>
        </authorList>
    </citation>
    <scope>NUCLEOTIDE SEQUENCE</scope>
    <source>
        <strain evidence="1">ChiSjej6B24-2974</strain>
    </source>
</reference>
<evidence type="ECO:0000313" key="1">
    <source>
        <dbReference type="EMBL" id="HIQ81476.1"/>
    </source>
</evidence>
<dbReference type="Proteomes" id="UP000824260">
    <property type="component" value="Unassembled WGS sequence"/>
</dbReference>
<dbReference type="Gene3D" id="3.30.870.10">
    <property type="entry name" value="Endonuclease Chain A"/>
    <property type="match status" value="1"/>
</dbReference>
<name>A0A9D0ZJN3_9FIRM</name>
<gene>
    <name evidence="1" type="ORF">IAA52_00055</name>
</gene>
<accession>A0A9D0ZJN3</accession>
<sequence>YAAHVRERINHILDVYFRDTAKARELKSDGNYERDPQYYGGLSAQEQFMAEALENADRAEPRGEGKLHRMLREHVTRWYRSLTSDLD</sequence>
<reference evidence="1" key="2">
    <citation type="journal article" date="2021" name="PeerJ">
        <title>Extensive microbial diversity within the chicken gut microbiome revealed by metagenomics and culture.</title>
        <authorList>
            <person name="Gilroy R."/>
            <person name="Ravi A."/>
            <person name="Getino M."/>
            <person name="Pursley I."/>
            <person name="Horton D.L."/>
            <person name="Alikhan N.F."/>
            <person name="Baker D."/>
            <person name="Gharbi K."/>
            <person name="Hall N."/>
            <person name="Watson M."/>
            <person name="Adriaenssens E.M."/>
            <person name="Foster-Nyarko E."/>
            <person name="Jarju S."/>
            <person name="Secka A."/>
            <person name="Antonio M."/>
            <person name="Oren A."/>
            <person name="Chaudhuri R.R."/>
            <person name="La Ragione R."/>
            <person name="Hildebrand F."/>
            <person name="Pallen M.J."/>
        </authorList>
    </citation>
    <scope>NUCLEOTIDE SEQUENCE</scope>
    <source>
        <strain evidence="1">ChiSjej6B24-2974</strain>
    </source>
</reference>
<proteinExistence type="predicted"/>